<dbReference type="GO" id="GO:0003677">
    <property type="term" value="F:DNA binding"/>
    <property type="evidence" value="ECO:0007669"/>
    <property type="project" value="InterPro"/>
</dbReference>
<sequence length="316" mass="35131">MSIWTDKKGRRHVGIMVDGRRVHRILPEDAPASAAKQLEADLRAALSVAKTPRIPNDPRLTEVISLYVDHAETLRSTKTALDHASRIALWLEKYRASQARQAAAHIVKDMTGHYAAGTINRSLGTLKKALRLAWERGLTATDYSAHVKRLPENNARSTYLSLDQVQAIATRCSVPVQAAIWTALLTGARRGEICKLQAVDIGADSILIHAGNTKTLRTRTVPIVPALRPWLKHFPLEVGIEGIKSAWRRAREDADMPDVNFHDLRHSCASILIATGADLFTVSKILGHSSVKTTERYAHMQIEQQRDAMLRAFKIK</sequence>
<dbReference type="Pfam" id="PF00589">
    <property type="entry name" value="Phage_integrase"/>
    <property type="match status" value="1"/>
</dbReference>
<dbReference type="OrthoDB" id="662444at2"/>
<dbReference type="GO" id="GO:0006310">
    <property type="term" value="P:DNA recombination"/>
    <property type="evidence" value="ECO:0007669"/>
    <property type="project" value="UniProtKB-KW"/>
</dbReference>
<evidence type="ECO:0000256" key="2">
    <source>
        <dbReference type="ARBA" id="ARBA00023172"/>
    </source>
</evidence>
<evidence type="ECO:0000256" key="1">
    <source>
        <dbReference type="ARBA" id="ARBA00022908"/>
    </source>
</evidence>
<dbReference type="GO" id="GO:0015074">
    <property type="term" value="P:DNA integration"/>
    <property type="evidence" value="ECO:0007669"/>
    <property type="project" value="UniProtKB-KW"/>
</dbReference>
<comment type="caution">
    <text evidence="4">The sequence shown here is derived from an EMBL/GenBank/DDBJ whole genome shotgun (WGS) entry which is preliminary data.</text>
</comment>
<evidence type="ECO:0000259" key="3">
    <source>
        <dbReference type="PROSITE" id="PS51898"/>
    </source>
</evidence>
<dbReference type="InterPro" id="IPR011010">
    <property type="entry name" value="DNA_brk_join_enz"/>
</dbReference>
<dbReference type="InterPro" id="IPR013762">
    <property type="entry name" value="Integrase-like_cat_sf"/>
</dbReference>
<proteinExistence type="predicted"/>
<dbReference type="Proteomes" id="UP000064243">
    <property type="component" value="Unassembled WGS sequence"/>
</dbReference>
<dbReference type="InterPro" id="IPR002104">
    <property type="entry name" value="Integrase_catalytic"/>
</dbReference>
<dbReference type="InterPro" id="IPR050090">
    <property type="entry name" value="Tyrosine_recombinase_XerCD"/>
</dbReference>
<protein>
    <submittedName>
        <fullName evidence="4">Integrase</fullName>
    </submittedName>
</protein>
<keyword evidence="2" id="KW-0233">DNA recombination</keyword>
<feature type="domain" description="Tyr recombinase" evidence="3">
    <location>
        <begin position="155"/>
        <end position="310"/>
    </location>
</feature>
<dbReference type="Gene3D" id="1.10.443.10">
    <property type="entry name" value="Intergrase catalytic core"/>
    <property type="match status" value="1"/>
</dbReference>
<dbReference type="PATRIC" id="fig|36861.3.peg.3028"/>
<dbReference type="SUPFAM" id="SSF56349">
    <property type="entry name" value="DNA breaking-rejoining enzymes"/>
    <property type="match status" value="1"/>
</dbReference>
<dbReference type="PROSITE" id="PS51898">
    <property type="entry name" value="TYR_RECOMBINASE"/>
    <property type="match status" value="1"/>
</dbReference>
<name>A0A125BBK3_THIDE</name>
<dbReference type="PANTHER" id="PTHR30349">
    <property type="entry name" value="PHAGE INTEGRASE-RELATED"/>
    <property type="match status" value="1"/>
</dbReference>
<evidence type="ECO:0000313" key="4">
    <source>
        <dbReference type="EMBL" id="KVW92643.1"/>
    </source>
</evidence>
<dbReference type="AlphaFoldDB" id="A0A125BBK3"/>
<accession>A0A125BBK3</accession>
<dbReference type="EMBL" id="LDUG01000056">
    <property type="protein sequence ID" value="KVW92643.1"/>
    <property type="molecule type" value="Genomic_DNA"/>
</dbReference>
<organism evidence="4 5">
    <name type="scientific">Thiobacillus denitrificans</name>
    <dbReference type="NCBI Taxonomy" id="36861"/>
    <lineage>
        <taxon>Bacteria</taxon>
        <taxon>Pseudomonadati</taxon>
        <taxon>Pseudomonadota</taxon>
        <taxon>Betaproteobacteria</taxon>
        <taxon>Nitrosomonadales</taxon>
        <taxon>Thiobacillaceae</taxon>
        <taxon>Thiobacillus</taxon>
    </lineage>
</organism>
<evidence type="ECO:0000313" key="5">
    <source>
        <dbReference type="Proteomes" id="UP000064243"/>
    </source>
</evidence>
<keyword evidence="5" id="KW-1185">Reference proteome</keyword>
<keyword evidence="1" id="KW-0229">DNA integration</keyword>
<reference evidence="4 5" key="1">
    <citation type="journal article" date="2015" name="Appl. Environ. Microbiol.">
        <title>Aerobic and Anaerobic Thiosulfate Oxidation by a Cold-Adapted, Subglacial Chemoautotroph.</title>
        <authorList>
            <person name="Harrold Z.R."/>
            <person name="Skidmore M.L."/>
            <person name="Hamilton T.L."/>
            <person name="Desch L."/>
            <person name="Amada K."/>
            <person name="van Gelder W."/>
            <person name="Glover K."/>
            <person name="Roden E.E."/>
            <person name="Boyd E.S."/>
        </authorList>
    </citation>
    <scope>NUCLEOTIDE SEQUENCE [LARGE SCALE GENOMIC DNA]</scope>
    <source>
        <strain evidence="4 5">RG</strain>
    </source>
</reference>
<dbReference type="CDD" id="cd00796">
    <property type="entry name" value="INT_Rci_Hp1_C"/>
    <property type="match status" value="1"/>
</dbReference>
<dbReference type="PANTHER" id="PTHR30349:SF64">
    <property type="entry name" value="PROPHAGE INTEGRASE INTD-RELATED"/>
    <property type="match status" value="1"/>
</dbReference>
<dbReference type="RefSeq" id="WP_059759094.1">
    <property type="nucleotide sequence ID" value="NZ_LDUG01000056.1"/>
</dbReference>
<gene>
    <name evidence="4" type="ORF">ABW22_15820</name>
</gene>